<evidence type="ECO:0000256" key="7">
    <source>
        <dbReference type="ARBA" id="ARBA00022723"/>
    </source>
</evidence>
<dbReference type="GO" id="GO:0005506">
    <property type="term" value="F:iron ion binding"/>
    <property type="evidence" value="ECO:0007669"/>
    <property type="project" value="InterPro"/>
</dbReference>
<dbReference type="InterPro" id="IPR036396">
    <property type="entry name" value="Cyt_P450_sf"/>
</dbReference>
<dbReference type="EMBL" id="CAJMWX010000369">
    <property type="protein sequence ID" value="CAE6414828.1"/>
    <property type="molecule type" value="Genomic_DNA"/>
</dbReference>
<evidence type="ECO:0000313" key="15">
    <source>
        <dbReference type="Proteomes" id="UP000663888"/>
    </source>
</evidence>
<feature type="binding site" description="axial binding residue" evidence="13">
    <location>
        <position position="82"/>
    </location>
    <ligand>
        <name>heme</name>
        <dbReference type="ChEBI" id="CHEBI:30413"/>
    </ligand>
    <ligandPart>
        <name>Fe</name>
        <dbReference type="ChEBI" id="CHEBI:18248"/>
    </ligandPart>
</feature>
<evidence type="ECO:0000256" key="1">
    <source>
        <dbReference type="ARBA" id="ARBA00001971"/>
    </source>
</evidence>
<evidence type="ECO:0000256" key="5">
    <source>
        <dbReference type="ARBA" id="ARBA00022617"/>
    </source>
</evidence>
<keyword evidence="7 13" id="KW-0479">Metal-binding</keyword>
<dbReference type="InterPro" id="IPR001128">
    <property type="entry name" value="Cyt_P450"/>
</dbReference>
<evidence type="ECO:0000256" key="4">
    <source>
        <dbReference type="ARBA" id="ARBA00010617"/>
    </source>
</evidence>
<dbReference type="GO" id="GO:0016020">
    <property type="term" value="C:membrane"/>
    <property type="evidence" value="ECO:0007669"/>
    <property type="project" value="UniProtKB-SubCell"/>
</dbReference>
<keyword evidence="10 13" id="KW-0408">Iron</keyword>
<evidence type="ECO:0000256" key="9">
    <source>
        <dbReference type="ARBA" id="ARBA00023002"/>
    </source>
</evidence>
<keyword evidence="8" id="KW-1133">Transmembrane helix</keyword>
<gene>
    <name evidence="14" type="ORF">RDB_LOCUS15565</name>
</gene>
<organism evidence="14 15">
    <name type="scientific">Rhizoctonia solani</name>
    <dbReference type="NCBI Taxonomy" id="456999"/>
    <lineage>
        <taxon>Eukaryota</taxon>
        <taxon>Fungi</taxon>
        <taxon>Dikarya</taxon>
        <taxon>Basidiomycota</taxon>
        <taxon>Agaricomycotina</taxon>
        <taxon>Agaricomycetes</taxon>
        <taxon>Cantharellales</taxon>
        <taxon>Ceratobasidiaceae</taxon>
        <taxon>Rhizoctonia</taxon>
    </lineage>
</organism>
<keyword evidence="5 13" id="KW-0349">Heme</keyword>
<dbReference type="InterPro" id="IPR050364">
    <property type="entry name" value="Cytochrome_P450_fung"/>
</dbReference>
<evidence type="ECO:0000256" key="8">
    <source>
        <dbReference type="ARBA" id="ARBA00022989"/>
    </source>
</evidence>
<dbReference type="AlphaFoldDB" id="A0A8H2X5X8"/>
<keyword evidence="12" id="KW-0472">Membrane</keyword>
<dbReference type="GO" id="GO:0016705">
    <property type="term" value="F:oxidoreductase activity, acting on paired donors, with incorporation or reduction of molecular oxygen"/>
    <property type="evidence" value="ECO:0007669"/>
    <property type="project" value="InterPro"/>
</dbReference>
<name>A0A8H2X5X8_9AGAM</name>
<evidence type="ECO:0000256" key="11">
    <source>
        <dbReference type="ARBA" id="ARBA00023033"/>
    </source>
</evidence>
<keyword evidence="9" id="KW-0560">Oxidoreductase</keyword>
<comment type="subcellular location">
    <subcellularLocation>
        <location evidence="2">Membrane</location>
    </subcellularLocation>
</comment>
<keyword evidence="11" id="KW-0503">Monooxygenase</keyword>
<dbReference type="PANTHER" id="PTHR46300:SF2">
    <property type="entry name" value="CYTOCHROME P450 MONOOXYGENASE ALNH-RELATED"/>
    <property type="match status" value="1"/>
</dbReference>
<dbReference type="PRINTS" id="PR00463">
    <property type="entry name" value="EP450I"/>
</dbReference>
<reference evidence="14" key="1">
    <citation type="submission" date="2021-01" db="EMBL/GenBank/DDBJ databases">
        <authorList>
            <person name="Kaushik A."/>
        </authorList>
    </citation>
    <scope>NUCLEOTIDE SEQUENCE</scope>
    <source>
        <strain evidence="14">AG4-R118</strain>
    </source>
</reference>
<comment type="cofactor">
    <cofactor evidence="1 13">
        <name>heme</name>
        <dbReference type="ChEBI" id="CHEBI:30413"/>
    </cofactor>
</comment>
<accession>A0A8H2X5X8</accession>
<comment type="pathway">
    <text evidence="3">Secondary metabolite biosynthesis.</text>
</comment>
<protein>
    <recommendedName>
        <fullName evidence="16">O-methylsterigmatocystin oxidoreductase</fullName>
    </recommendedName>
</protein>
<comment type="caution">
    <text evidence="14">The sequence shown here is derived from an EMBL/GenBank/DDBJ whole genome shotgun (WGS) entry which is preliminary data.</text>
</comment>
<dbReference type="InterPro" id="IPR002401">
    <property type="entry name" value="Cyt_P450_E_grp-I"/>
</dbReference>
<evidence type="ECO:0000313" key="14">
    <source>
        <dbReference type="EMBL" id="CAE6414828.1"/>
    </source>
</evidence>
<evidence type="ECO:0000256" key="10">
    <source>
        <dbReference type="ARBA" id="ARBA00023004"/>
    </source>
</evidence>
<dbReference type="OrthoDB" id="63581at2759"/>
<proteinExistence type="inferred from homology"/>
<evidence type="ECO:0000256" key="2">
    <source>
        <dbReference type="ARBA" id="ARBA00004370"/>
    </source>
</evidence>
<dbReference type="PANTHER" id="PTHR46300">
    <property type="entry name" value="P450, PUTATIVE (EUROFUNG)-RELATED-RELATED"/>
    <property type="match status" value="1"/>
</dbReference>
<dbReference type="Proteomes" id="UP000663888">
    <property type="component" value="Unassembled WGS sequence"/>
</dbReference>
<comment type="similarity">
    <text evidence="4">Belongs to the cytochrome P450 family.</text>
</comment>
<evidence type="ECO:0000256" key="6">
    <source>
        <dbReference type="ARBA" id="ARBA00022692"/>
    </source>
</evidence>
<dbReference type="Gene3D" id="1.10.630.10">
    <property type="entry name" value="Cytochrome P450"/>
    <property type="match status" value="1"/>
</dbReference>
<evidence type="ECO:0000256" key="12">
    <source>
        <dbReference type="ARBA" id="ARBA00023136"/>
    </source>
</evidence>
<dbReference type="GO" id="GO:0020037">
    <property type="term" value="F:heme binding"/>
    <property type="evidence" value="ECO:0007669"/>
    <property type="project" value="InterPro"/>
</dbReference>
<evidence type="ECO:0008006" key="16">
    <source>
        <dbReference type="Google" id="ProtNLM"/>
    </source>
</evidence>
<evidence type="ECO:0000256" key="3">
    <source>
        <dbReference type="ARBA" id="ARBA00005179"/>
    </source>
</evidence>
<dbReference type="GO" id="GO:0004497">
    <property type="term" value="F:monooxygenase activity"/>
    <property type="evidence" value="ECO:0007669"/>
    <property type="project" value="UniProtKB-KW"/>
</dbReference>
<dbReference type="SUPFAM" id="SSF48264">
    <property type="entry name" value="Cytochrome P450"/>
    <property type="match status" value="1"/>
</dbReference>
<evidence type="ECO:0000256" key="13">
    <source>
        <dbReference type="PIRSR" id="PIRSR602401-1"/>
    </source>
</evidence>
<sequence>MIVQETLRWGPATSLAVPQTCLRDDNYNGYCIPKGAIILGNVWAMTRDETVYKNPEVDPDRFLDSSTPPSPVFAIGWGHRRCPGTNFAEASLFLTIASILTTFNIGLAQDENGKDIFPSGKMNSAMLLTPQNFVFKLTPRSTSYEELLLRNP</sequence>
<dbReference type="Pfam" id="PF00067">
    <property type="entry name" value="p450"/>
    <property type="match status" value="1"/>
</dbReference>
<keyword evidence="6" id="KW-0812">Transmembrane</keyword>